<dbReference type="PANTHER" id="PTHR30126">
    <property type="entry name" value="HTH-TYPE TRANSCRIPTIONAL REGULATOR"/>
    <property type="match status" value="1"/>
</dbReference>
<evidence type="ECO:0000313" key="13">
    <source>
        <dbReference type="EMBL" id="SMG39955.1"/>
    </source>
</evidence>
<dbReference type="AlphaFoldDB" id="A0A1X7KF79"/>
<dbReference type="FunFam" id="1.10.10.10:FF:000001">
    <property type="entry name" value="LysR family transcriptional regulator"/>
    <property type="match status" value="1"/>
</dbReference>
<dbReference type="CDD" id="cd08441">
    <property type="entry name" value="PBP2_MetR"/>
    <property type="match status" value="1"/>
</dbReference>
<gene>
    <name evidence="13" type="ORF">SAMN06265784_103730</name>
</gene>
<evidence type="ECO:0000256" key="5">
    <source>
        <dbReference type="ARBA" id="ARBA00022491"/>
    </source>
</evidence>
<comment type="similarity">
    <text evidence="2">Belongs to the LysR transcriptional regulatory family.</text>
</comment>
<dbReference type="InterPro" id="IPR037406">
    <property type="entry name" value="MetR_PBP2"/>
</dbReference>
<dbReference type="GO" id="GO:0009086">
    <property type="term" value="P:methionine biosynthetic process"/>
    <property type="evidence" value="ECO:0007669"/>
    <property type="project" value="UniProtKB-KW"/>
</dbReference>
<keyword evidence="4" id="KW-0963">Cytoplasm</keyword>
<evidence type="ECO:0000256" key="9">
    <source>
        <dbReference type="ARBA" id="ARBA00023159"/>
    </source>
</evidence>
<comment type="subcellular location">
    <subcellularLocation>
        <location evidence="1">Cytoplasm</location>
    </subcellularLocation>
</comment>
<organism evidence="13 14">
    <name type="scientific">Paraburkholderia susongensis</name>
    <dbReference type="NCBI Taxonomy" id="1515439"/>
    <lineage>
        <taxon>Bacteria</taxon>
        <taxon>Pseudomonadati</taxon>
        <taxon>Pseudomonadota</taxon>
        <taxon>Betaproteobacteria</taxon>
        <taxon>Burkholderiales</taxon>
        <taxon>Burkholderiaceae</taxon>
        <taxon>Paraburkholderia</taxon>
    </lineage>
</organism>
<reference evidence="14" key="1">
    <citation type="submission" date="2017-04" db="EMBL/GenBank/DDBJ databases">
        <authorList>
            <person name="Varghese N."/>
            <person name="Submissions S."/>
        </authorList>
    </citation>
    <scope>NUCLEOTIDE SEQUENCE [LARGE SCALE GENOMIC DNA]</scope>
    <source>
        <strain evidence="14">LMG 29540</strain>
    </source>
</reference>
<evidence type="ECO:0000259" key="12">
    <source>
        <dbReference type="PROSITE" id="PS50931"/>
    </source>
</evidence>
<evidence type="ECO:0000256" key="2">
    <source>
        <dbReference type="ARBA" id="ARBA00009437"/>
    </source>
</evidence>
<dbReference type="EMBL" id="FXAT01000003">
    <property type="protein sequence ID" value="SMG39955.1"/>
    <property type="molecule type" value="Genomic_DNA"/>
</dbReference>
<evidence type="ECO:0000256" key="3">
    <source>
        <dbReference type="ARBA" id="ARBA00019365"/>
    </source>
</evidence>
<keyword evidence="10" id="KW-0804">Transcription</keyword>
<evidence type="ECO:0000256" key="1">
    <source>
        <dbReference type="ARBA" id="ARBA00004496"/>
    </source>
</evidence>
<dbReference type="SUPFAM" id="SSF46785">
    <property type="entry name" value="Winged helix' DNA-binding domain"/>
    <property type="match status" value="1"/>
</dbReference>
<dbReference type="Gene3D" id="1.10.10.10">
    <property type="entry name" value="Winged helix-like DNA-binding domain superfamily/Winged helix DNA-binding domain"/>
    <property type="match status" value="1"/>
</dbReference>
<keyword evidence="5" id="KW-0678">Repressor</keyword>
<keyword evidence="9" id="KW-0010">Activator</keyword>
<dbReference type="Pfam" id="PF03466">
    <property type="entry name" value="LysR_substrate"/>
    <property type="match status" value="1"/>
</dbReference>
<dbReference type="GO" id="GO:0003700">
    <property type="term" value="F:DNA-binding transcription factor activity"/>
    <property type="evidence" value="ECO:0007669"/>
    <property type="project" value="InterPro"/>
</dbReference>
<dbReference type="PROSITE" id="PS50931">
    <property type="entry name" value="HTH_LYSR"/>
    <property type="match status" value="1"/>
</dbReference>
<sequence length="346" mass="39768">MIGFSFHEEKWHYFIHPLNLFIHFSSFTSRLPRQAFCLPEARHIMLERFHLTLIREVDRQGSLTAAAGALHLTQSALSHAVKKLEQQLGTPVWDRDGRNLRLTQAGQYLLSLAERLLPQFEHAEARMRQYANGERGTLRIGMECHPCYQWLLKVVSPYLARWPDVDVDVKQRFQFGGIGALFGYDIDVLVTPDPLKRPGLRFDAVFDYEQVLVVAEGHRLAKVRYVEPAQLVDETLITYPVETDRLDIYNQFLRPAGVAPRRHKTIETTDIMLQMVASNRGVAALPRWLAEEYADRMPVVSVKLGKTGIAKQIFLGTREADASLDYLHSFVEFARKSNWQAARVRR</sequence>
<dbReference type="InterPro" id="IPR036390">
    <property type="entry name" value="WH_DNA-bd_sf"/>
</dbReference>
<evidence type="ECO:0000256" key="8">
    <source>
        <dbReference type="ARBA" id="ARBA00023125"/>
    </source>
</evidence>
<evidence type="ECO:0000313" key="14">
    <source>
        <dbReference type="Proteomes" id="UP000193228"/>
    </source>
</evidence>
<proteinExistence type="inferred from homology"/>
<dbReference type="GO" id="GO:0005737">
    <property type="term" value="C:cytoplasm"/>
    <property type="evidence" value="ECO:0007669"/>
    <property type="project" value="UniProtKB-SubCell"/>
</dbReference>
<keyword evidence="6" id="KW-0028">Amino-acid biosynthesis</keyword>
<dbReference type="SUPFAM" id="SSF53850">
    <property type="entry name" value="Periplasmic binding protein-like II"/>
    <property type="match status" value="1"/>
</dbReference>
<dbReference type="Pfam" id="PF00126">
    <property type="entry name" value="HTH_1"/>
    <property type="match status" value="1"/>
</dbReference>
<feature type="domain" description="HTH lysR-type" evidence="12">
    <location>
        <begin position="50"/>
        <end position="103"/>
    </location>
</feature>
<dbReference type="InterPro" id="IPR000847">
    <property type="entry name" value="LysR_HTH_N"/>
</dbReference>
<dbReference type="Gene3D" id="3.40.190.10">
    <property type="entry name" value="Periplasmic binding protein-like II"/>
    <property type="match status" value="1"/>
</dbReference>
<keyword evidence="8" id="KW-0238">DNA-binding</keyword>
<dbReference type="InterPro" id="IPR036388">
    <property type="entry name" value="WH-like_DNA-bd_sf"/>
</dbReference>
<keyword evidence="14" id="KW-1185">Reference proteome</keyword>
<dbReference type="PANTHER" id="PTHR30126:SF25">
    <property type="entry name" value="HTH-TYPE TRANSCRIPTIONAL REGULATOR METR"/>
    <property type="match status" value="1"/>
</dbReference>
<protein>
    <recommendedName>
        <fullName evidence="3">HTH-type transcriptional regulator MetR</fullName>
    </recommendedName>
</protein>
<dbReference type="Proteomes" id="UP000193228">
    <property type="component" value="Unassembled WGS sequence"/>
</dbReference>
<accession>A0A1X7KF79</accession>
<evidence type="ECO:0000256" key="10">
    <source>
        <dbReference type="ARBA" id="ARBA00023163"/>
    </source>
</evidence>
<keyword evidence="11" id="KW-0486">Methionine biosynthesis</keyword>
<dbReference type="STRING" id="1515439.SAMN06265784_103730"/>
<evidence type="ECO:0000256" key="7">
    <source>
        <dbReference type="ARBA" id="ARBA00023015"/>
    </source>
</evidence>
<evidence type="ECO:0000256" key="4">
    <source>
        <dbReference type="ARBA" id="ARBA00022490"/>
    </source>
</evidence>
<evidence type="ECO:0000256" key="6">
    <source>
        <dbReference type="ARBA" id="ARBA00022605"/>
    </source>
</evidence>
<name>A0A1X7KF79_9BURK</name>
<evidence type="ECO:0000256" key="11">
    <source>
        <dbReference type="ARBA" id="ARBA00023167"/>
    </source>
</evidence>
<dbReference type="PRINTS" id="PR00039">
    <property type="entry name" value="HTHLYSR"/>
</dbReference>
<keyword evidence="7" id="KW-0805">Transcription regulation</keyword>
<dbReference type="InterPro" id="IPR005119">
    <property type="entry name" value="LysR_subst-bd"/>
</dbReference>
<dbReference type="GO" id="GO:0000976">
    <property type="term" value="F:transcription cis-regulatory region binding"/>
    <property type="evidence" value="ECO:0007669"/>
    <property type="project" value="TreeGrafter"/>
</dbReference>